<comment type="caution">
    <text evidence="7">The sequence shown here is derived from an EMBL/GenBank/DDBJ whole genome shotgun (WGS) entry which is preliminary data.</text>
</comment>
<evidence type="ECO:0000256" key="5">
    <source>
        <dbReference type="ARBA" id="ARBA00023136"/>
    </source>
</evidence>
<reference evidence="7" key="2">
    <citation type="submission" date="2020-09" db="EMBL/GenBank/DDBJ databases">
        <authorList>
            <person name="Sun Q."/>
            <person name="Zhou Y."/>
        </authorList>
    </citation>
    <scope>NUCLEOTIDE SEQUENCE</scope>
    <source>
        <strain evidence="7">CGMCC 1.6333</strain>
    </source>
</reference>
<comment type="subcellular location">
    <subcellularLocation>
        <location evidence="1">Cell membrane</location>
        <topology evidence="1">Multi-pass membrane protein</topology>
    </subcellularLocation>
</comment>
<sequence>MQEYQQMITRQKRWLFYYLIIVVVGTVATSFHSIFNGLLLGSVVSSFNLWLLQCRVQKLGEAVVKGKKTMGIGTIVRFTLIVLTLFIAETFAQYFHFFAVIAGIMTMYVVIMIDALLFQLKD</sequence>
<feature type="transmembrane region" description="Helical" evidence="6">
    <location>
        <begin position="94"/>
        <end position="118"/>
    </location>
</feature>
<evidence type="ECO:0008006" key="9">
    <source>
        <dbReference type="Google" id="ProtNLM"/>
    </source>
</evidence>
<keyword evidence="2" id="KW-1003">Cell membrane</keyword>
<proteinExistence type="predicted"/>
<keyword evidence="4 6" id="KW-1133">Transmembrane helix</keyword>
<dbReference type="PANTHER" id="PTHR40035:SF1">
    <property type="entry name" value="ATP SYNTHASE PROTEIN I"/>
    <property type="match status" value="1"/>
</dbReference>
<keyword evidence="8" id="KW-1185">Reference proteome</keyword>
<organism evidence="7 8">
    <name type="scientific">Paraliobacillus quinghaiensis</name>
    <dbReference type="NCBI Taxonomy" id="470815"/>
    <lineage>
        <taxon>Bacteria</taxon>
        <taxon>Bacillati</taxon>
        <taxon>Bacillota</taxon>
        <taxon>Bacilli</taxon>
        <taxon>Bacillales</taxon>
        <taxon>Bacillaceae</taxon>
        <taxon>Paraliobacillus</taxon>
    </lineage>
</organism>
<accession>A0A917WU53</accession>
<reference evidence="7" key="1">
    <citation type="journal article" date="2014" name="Int. J. Syst. Evol. Microbiol.">
        <title>Complete genome sequence of Corynebacterium casei LMG S-19264T (=DSM 44701T), isolated from a smear-ripened cheese.</title>
        <authorList>
            <consortium name="US DOE Joint Genome Institute (JGI-PGF)"/>
            <person name="Walter F."/>
            <person name="Albersmeier A."/>
            <person name="Kalinowski J."/>
            <person name="Ruckert C."/>
        </authorList>
    </citation>
    <scope>NUCLEOTIDE SEQUENCE</scope>
    <source>
        <strain evidence="7">CGMCC 1.6333</strain>
    </source>
</reference>
<dbReference type="InterPro" id="IPR039072">
    <property type="entry name" value="ATP_synth_I_Bacilli"/>
</dbReference>
<dbReference type="GO" id="GO:0005886">
    <property type="term" value="C:plasma membrane"/>
    <property type="evidence" value="ECO:0007669"/>
    <property type="project" value="UniProtKB-SubCell"/>
</dbReference>
<feature type="transmembrane region" description="Helical" evidence="6">
    <location>
        <begin position="69"/>
        <end position="88"/>
    </location>
</feature>
<evidence type="ECO:0000256" key="6">
    <source>
        <dbReference type="SAM" id="Phobius"/>
    </source>
</evidence>
<protein>
    <recommendedName>
        <fullName evidence="9">ATP synthase subunit I</fullName>
    </recommendedName>
</protein>
<evidence type="ECO:0000256" key="4">
    <source>
        <dbReference type="ARBA" id="ARBA00022989"/>
    </source>
</evidence>
<evidence type="ECO:0000313" key="7">
    <source>
        <dbReference type="EMBL" id="GGM32636.1"/>
    </source>
</evidence>
<name>A0A917WU53_9BACI</name>
<dbReference type="Proteomes" id="UP000618460">
    <property type="component" value="Unassembled WGS sequence"/>
</dbReference>
<dbReference type="PANTHER" id="PTHR40035">
    <property type="entry name" value="ATP SYNTHASE PROTEIN I"/>
    <property type="match status" value="1"/>
</dbReference>
<evidence type="ECO:0000313" key="8">
    <source>
        <dbReference type="Proteomes" id="UP000618460"/>
    </source>
</evidence>
<keyword evidence="5 6" id="KW-0472">Membrane</keyword>
<keyword evidence="3 6" id="KW-0812">Transmembrane</keyword>
<dbReference type="InterPro" id="IPR005598">
    <property type="entry name" value="ATP_synth_I"/>
</dbReference>
<evidence type="ECO:0000256" key="3">
    <source>
        <dbReference type="ARBA" id="ARBA00022692"/>
    </source>
</evidence>
<evidence type="ECO:0000256" key="2">
    <source>
        <dbReference type="ARBA" id="ARBA00022475"/>
    </source>
</evidence>
<evidence type="ECO:0000256" key="1">
    <source>
        <dbReference type="ARBA" id="ARBA00004651"/>
    </source>
</evidence>
<gene>
    <name evidence="7" type="ORF">GCM10011351_18340</name>
</gene>
<dbReference type="AlphaFoldDB" id="A0A917WU53"/>
<dbReference type="EMBL" id="BMLG01000008">
    <property type="protein sequence ID" value="GGM32636.1"/>
    <property type="molecule type" value="Genomic_DNA"/>
</dbReference>
<dbReference type="Pfam" id="PF03899">
    <property type="entry name" value="ATP-synt_I"/>
    <property type="match status" value="1"/>
</dbReference>
<feature type="transmembrane region" description="Helical" evidence="6">
    <location>
        <begin position="14"/>
        <end position="32"/>
    </location>
</feature>